<evidence type="ECO:0000256" key="8">
    <source>
        <dbReference type="ARBA" id="ARBA00022786"/>
    </source>
</evidence>
<dbReference type="InterPro" id="IPR052391">
    <property type="entry name" value="E3_Ligase-Neurotoxin"/>
</dbReference>
<evidence type="ECO:0000256" key="9">
    <source>
        <dbReference type="ARBA" id="ARBA00022833"/>
    </source>
</evidence>
<dbReference type="GO" id="GO:0061630">
    <property type="term" value="F:ubiquitin protein ligase activity"/>
    <property type="evidence" value="ECO:0007669"/>
    <property type="project" value="UniProtKB-EC"/>
</dbReference>
<dbReference type="PROSITE" id="PS50089">
    <property type="entry name" value="ZF_RING_2"/>
    <property type="match status" value="1"/>
</dbReference>
<comment type="pathway">
    <text evidence="2">Protein modification; protein ubiquitination.</text>
</comment>
<dbReference type="Pfam" id="PF00023">
    <property type="entry name" value="Ank"/>
    <property type="match status" value="1"/>
</dbReference>
<keyword evidence="10 11" id="KW-0040">ANK repeat</keyword>
<keyword evidence="6" id="KW-0677">Repeat</keyword>
<feature type="repeat" description="ANK" evidence="11">
    <location>
        <begin position="221"/>
        <end position="246"/>
    </location>
</feature>
<dbReference type="PROSITE" id="PS50297">
    <property type="entry name" value="ANK_REP_REGION"/>
    <property type="match status" value="5"/>
</dbReference>
<feature type="domain" description="RING-type" evidence="13">
    <location>
        <begin position="320"/>
        <end position="370"/>
    </location>
</feature>
<evidence type="ECO:0000259" key="13">
    <source>
        <dbReference type="PROSITE" id="PS50089"/>
    </source>
</evidence>
<dbReference type="PROSITE" id="PS50088">
    <property type="entry name" value="ANK_REPEAT"/>
    <property type="match status" value="5"/>
</dbReference>
<sequence>MGNSLCPAAGGGERLVSAARDGNATEVAALLERNPSLARYSTFAAQNSPLHFAAAKGRTEVVERLLAKGADVNSRNYSGLTPLMQACRHGHWEVVQTLLLFRCNVSKAAYFTGQTALHFAAAGGHVQCIRLLVADFVPSAVFSMSGKRLSYAKDSDCSSAVDVSQLALSRFISKAADGGLTALHMAAAKGDFACVQLLLDLNANLFATTFHYCSNFKTIGAGSTPLHYAAFGGNLKCCQILLSKGAGRLTLNCNGWLPVDVARIWGRPHLVSLLLPSSKLKLPTFTPSNYLCLPLKSIISIARDCDLFTLSTSMDESDLCAICLDRTCSVAAEDCGHGLCVKCALCLCSTTCSSPEMDMPPGAIPCPLCRNGIVSFVKMCNNRAEELELNHGLRSCSPCTMLLRNPDPETSVTCAP</sequence>
<evidence type="ECO:0000256" key="3">
    <source>
        <dbReference type="ARBA" id="ARBA00012483"/>
    </source>
</evidence>
<protein>
    <recommendedName>
        <fullName evidence="3">RING-type E3 ubiquitin transferase</fullName>
        <ecNumber evidence="3">2.3.2.27</ecNumber>
    </recommendedName>
</protein>
<dbReference type="PROSITE" id="PS00518">
    <property type="entry name" value="ZF_RING_1"/>
    <property type="match status" value="1"/>
</dbReference>
<reference evidence="16 17" key="1">
    <citation type="journal article" date="2020" name="Nat. Food">
        <title>A phased Vanilla planifolia genome enables genetic improvement of flavour and production.</title>
        <authorList>
            <person name="Hasing T."/>
            <person name="Tang H."/>
            <person name="Brym M."/>
            <person name="Khazi F."/>
            <person name="Huang T."/>
            <person name="Chambers A.H."/>
        </authorList>
    </citation>
    <scope>NUCLEOTIDE SEQUENCE [LARGE SCALE GENOMIC DNA]</scope>
    <source>
        <tissue evidence="15">Leaf</tissue>
    </source>
</reference>
<dbReference type="SUPFAM" id="SSF48403">
    <property type="entry name" value="Ankyrin repeat"/>
    <property type="match status" value="1"/>
</dbReference>
<feature type="repeat" description="ANK" evidence="11">
    <location>
        <begin position="78"/>
        <end position="99"/>
    </location>
</feature>
<comment type="catalytic activity">
    <reaction evidence="1">
        <text>S-ubiquitinyl-[E2 ubiquitin-conjugating enzyme]-L-cysteine + [acceptor protein]-L-lysine = [E2 ubiquitin-conjugating enzyme]-L-cysteine + N(6)-ubiquitinyl-[acceptor protein]-L-lysine.</text>
        <dbReference type="EC" id="2.3.2.27"/>
    </reaction>
</comment>
<accession>A0A835SE68</accession>
<keyword evidence="5" id="KW-0479">Metal-binding</keyword>
<evidence type="ECO:0000256" key="10">
    <source>
        <dbReference type="ARBA" id="ARBA00023043"/>
    </source>
</evidence>
<name>A0A835SE68_VANPL</name>
<dbReference type="Gene3D" id="3.30.40.10">
    <property type="entry name" value="Zinc/RING finger domain, C3HC4 (zinc finger)"/>
    <property type="match status" value="1"/>
</dbReference>
<dbReference type="OrthoDB" id="539213at2759"/>
<dbReference type="InterPro" id="IPR001841">
    <property type="entry name" value="Znf_RING"/>
</dbReference>
<evidence type="ECO:0000256" key="7">
    <source>
        <dbReference type="ARBA" id="ARBA00022771"/>
    </source>
</evidence>
<dbReference type="EMBL" id="JADCNM010000001">
    <property type="protein sequence ID" value="KAG0502082.1"/>
    <property type="molecule type" value="Genomic_DNA"/>
</dbReference>
<feature type="repeat" description="ANK" evidence="11">
    <location>
        <begin position="45"/>
        <end position="77"/>
    </location>
</feature>
<dbReference type="PANTHER" id="PTHR24133:SF40">
    <property type="entry name" value="ANKYRIN REPEAT DOMAIN 44"/>
    <property type="match status" value="1"/>
</dbReference>
<dbReference type="InterPro" id="IPR036770">
    <property type="entry name" value="Ankyrin_rpt-contain_sf"/>
</dbReference>
<organism evidence="15 17">
    <name type="scientific">Vanilla planifolia</name>
    <name type="common">Vanilla</name>
    <dbReference type="NCBI Taxonomy" id="51239"/>
    <lineage>
        <taxon>Eukaryota</taxon>
        <taxon>Viridiplantae</taxon>
        <taxon>Streptophyta</taxon>
        <taxon>Embryophyta</taxon>
        <taxon>Tracheophyta</taxon>
        <taxon>Spermatophyta</taxon>
        <taxon>Magnoliopsida</taxon>
        <taxon>Liliopsida</taxon>
        <taxon>Asparagales</taxon>
        <taxon>Orchidaceae</taxon>
        <taxon>Vanilloideae</taxon>
        <taxon>Vanilleae</taxon>
        <taxon>Vanilla</taxon>
    </lineage>
</organism>
<evidence type="ECO:0000256" key="1">
    <source>
        <dbReference type="ARBA" id="ARBA00000900"/>
    </source>
</evidence>
<feature type="repeat" description="ANK" evidence="11">
    <location>
        <begin position="112"/>
        <end position="133"/>
    </location>
</feature>
<dbReference type="AlphaFoldDB" id="A0A835SE68"/>
<feature type="repeat" description="ANK" evidence="11">
    <location>
        <begin position="178"/>
        <end position="210"/>
    </location>
</feature>
<dbReference type="InterPro" id="IPR017907">
    <property type="entry name" value="Znf_RING_CS"/>
</dbReference>
<dbReference type="Gene3D" id="1.25.40.20">
    <property type="entry name" value="Ankyrin repeat-containing domain"/>
    <property type="match status" value="2"/>
</dbReference>
<dbReference type="Proteomes" id="UP000639772">
    <property type="component" value="Chromosome 1"/>
</dbReference>
<comment type="caution">
    <text evidence="15">The sequence shown here is derived from an EMBL/GenBank/DDBJ whole genome shotgun (WGS) entry which is preliminary data.</text>
</comment>
<evidence type="ECO:0000256" key="6">
    <source>
        <dbReference type="ARBA" id="ARBA00022737"/>
    </source>
</evidence>
<evidence type="ECO:0000313" key="14">
    <source>
        <dbReference type="EMBL" id="KAG0497757.1"/>
    </source>
</evidence>
<keyword evidence="16" id="KW-1185">Reference proteome</keyword>
<keyword evidence="9" id="KW-0862">Zinc</keyword>
<proteinExistence type="predicted"/>
<keyword evidence="4" id="KW-0808">Transferase</keyword>
<dbReference type="Pfam" id="PF12796">
    <property type="entry name" value="Ank_2"/>
    <property type="match status" value="2"/>
</dbReference>
<evidence type="ECO:0000256" key="2">
    <source>
        <dbReference type="ARBA" id="ARBA00004906"/>
    </source>
</evidence>
<evidence type="ECO:0000313" key="15">
    <source>
        <dbReference type="EMBL" id="KAG0502082.1"/>
    </source>
</evidence>
<dbReference type="InterPro" id="IPR002110">
    <property type="entry name" value="Ankyrin_rpt"/>
</dbReference>
<keyword evidence="7 12" id="KW-0863">Zinc-finger</keyword>
<evidence type="ECO:0000313" key="17">
    <source>
        <dbReference type="Proteomes" id="UP000639772"/>
    </source>
</evidence>
<dbReference type="InterPro" id="IPR013083">
    <property type="entry name" value="Znf_RING/FYVE/PHD"/>
</dbReference>
<evidence type="ECO:0000313" key="16">
    <source>
        <dbReference type="Proteomes" id="UP000636800"/>
    </source>
</evidence>
<evidence type="ECO:0000256" key="12">
    <source>
        <dbReference type="PROSITE-ProRule" id="PRU00175"/>
    </source>
</evidence>
<dbReference type="SMART" id="SM00248">
    <property type="entry name" value="ANK"/>
    <property type="match status" value="6"/>
</dbReference>
<dbReference type="Pfam" id="PF24921">
    <property type="entry name" value="RING_XB3-XBAT31"/>
    <property type="match status" value="1"/>
</dbReference>
<evidence type="ECO:0000256" key="5">
    <source>
        <dbReference type="ARBA" id="ARBA00022723"/>
    </source>
</evidence>
<dbReference type="EC" id="2.3.2.27" evidence="3"/>
<gene>
    <name evidence="15" type="ORF">HPP92_002154</name>
    <name evidence="14" type="ORF">HPP92_002448</name>
</gene>
<dbReference type="InterPro" id="IPR056760">
    <property type="entry name" value="RING_XB3-like"/>
</dbReference>
<dbReference type="Proteomes" id="UP000636800">
    <property type="component" value="Chromosome 1"/>
</dbReference>
<evidence type="ECO:0000256" key="4">
    <source>
        <dbReference type="ARBA" id="ARBA00022679"/>
    </source>
</evidence>
<keyword evidence="8" id="KW-0833">Ubl conjugation pathway</keyword>
<dbReference type="PANTHER" id="PTHR24133">
    <property type="entry name" value="ANKYRIN DOMAIN-CONTAINING"/>
    <property type="match status" value="1"/>
</dbReference>
<dbReference type="EMBL" id="JADCNL010000001">
    <property type="protein sequence ID" value="KAG0497757.1"/>
    <property type="molecule type" value="Genomic_DNA"/>
</dbReference>
<evidence type="ECO:0000256" key="11">
    <source>
        <dbReference type="PROSITE-ProRule" id="PRU00023"/>
    </source>
</evidence>
<dbReference type="GO" id="GO:0008270">
    <property type="term" value="F:zinc ion binding"/>
    <property type="evidence" value="ECO:0007669"/>
    <property type="project" value="UniProtKB-KW"/>
</dbReference>